<dbReference type="EMBL" id="VUJU01006622">
    <property type="protein sequence ID" value="KAF0748057.1"/>
    <property type="molecule type" value="Genomic_DNA"/>
</dbReference>
<dbReference type="AlphaFoldDB" id="A0A6G0Y2K3"/>
<name>A0A6G0Y2K3_APHCR</name>
<accession>A0A6G0Y2K3</accession>
<gene>
    <name evidence="2" type="ORF">FWK35_00032223</name>
</gene>
<keyword evidence="1" id="KW-0812">Transmembrane</keyword>
<feature type="non-terminal residue" evidence="2">
    <location>
        <position position="506"/>
    </location>
</feature>
<keyword evidence="1" id="KW-0472">Membrane</keyword>
<feature type="transmembrane region" description="Helical" evidence="1">
    <location>
        <begin position="52"/>
        <end position="71"/>
    </location>
</feature>
<dbReference type="OrthoDB" id="10015795at2759"/>
<comment type="caution">
    <text evidence="2">The sequence shown here is derived from an EMBL/GenBank/DDBJ whole genome shotgun (WGS) entry which is preliminary data.</text>
</comment>
<protein>
    <recommendedName>
        <fullName evidence="4">DUF4806 domain-containing protein</fullName>
    </recommendedName>
</protein>
<reference evidence="2 3" key="1">
    <citation type="submission" date="2019-08" db="EMBL/GenBank/DDBJ databases">
        <title>Whole genome of Aphis craccivora.</title>
        <authorList>
            <person name="Voronova N.V."/>
            <person name="Shulinski R.S."/>
            <person name="Bandarenka Y.V."/>
            <person name="Zhorov D.G."/>
            <person name="Warner D."/>
        </authorList>
    </citation>
    <scope>NUCLEOTIDE SEQUENCE [LARGE SCALE GENOMIC DNA]</scope>
    <source>
        <strain evidence="2">180601</strain>
        <tissue evidence="2">Whole Body</tissue>
    </source>
</reference>
<keyword evidence="1" id="KW-1133">Transmembrane helix</keyword>
<evidence type="ECO:0008006" key="4">
    <source>
        <dbReference type="Google" id="ProtNLM"/>
    </source>
</evidence>
<evidence type="ECO:0000256" key="1">
    <source>
        <dbReference type="SAM" id="Phobius"/>
    </source>
</evidence>
<organism evidence="2 3">
    <name type="scientific">Aphis craccivora</name>
    <name type="common">Cowpea aphid</name>
    <dbReference type="NCBI Taxonomy" id="307492"/>
    <lineage>
        <taxon>Eukaryota</taxon>
        <taxon>Metazoa</taxon>
        <taxon>Ecdysozoa</taxon>
        <taxon>Arthropoda</taxon>
        <taxon>Hexapoda</taxon>
        <taxon>Insecta</taxon>
        <taxon>Pterygota</taxon>
        <taxon>Neoptera</taxon>
        <taxon>Paraneoptera</taxon>
        <taxon>Hemiptera</taxon>
        <taxon>Sternorrhyncha</taxon>
        <taxon>Aphidomorpha</taxon>
        <taxon>Aphidoidea</taxon>
        <taxon>Aphididae</taxon>
        <taxon>Aphidini</taxon>
        <taxon>Aphis</taxon>
        <taxon>Aphis</taxon>
    </lineage>
</organism>
<sequence length="506" mass="59137">ESLLKSIMKKLVPISSRTKRRKIKEELDYFNPVSNTSYFPEKLFMESNLNEIPISFFFSIFIIETTVWVFIEVFSLGRGRVQCVALVPPSLRKRIFTYNLLSIVQKHKCFITLPKRAKISLQTKPISIENMLVVNLGKYYYFGLKNGIFVRYLPYNNCLLDQELKLVIGIDGLPIHKSTSLQFWPILAYIRPKSDIVFPVRLYCGNQKPLVSNDYLKDFVDEAKYLVMNGIQLKDKLYKVKIDVICCDMPSRSFVLKIKSHTGYNSCPRCEIEGEHKENRTVFPYCELHKRTPNRTHNEFPYDFSRKPRKFEEVARFKATEFRAILIYYGFVILKDIIPDDCYKNFKALSIAMTILLSPHHVSFKQYSSDLLEYFVKSFEQIYSQMYMAPNIHGLLHLMDDYDRFGPLDNCRSHNKGPLLNNLVTDPQFSTLILGNYKLKTNVDEDSYFCTNNNEIVKLINIAHSTKTGNIVLIGREFKEKIDYYVQPIKSSHLGIFLVKNLKCWD</sequence>
<keyword evidence="3" id="KW-1185">Reference proteome</keyword>
<feature type="non-terminal residue" evidence="2">
    <location>
        <position position="1"/>
    </location>
</feature>
<proteinExistence type="predicted"/>
<dbReference type="Proteomes" id="UP000478052">
    <property type="component" value="Unassembled WGS sequence"/>
</dbReference>
<evidence type="ECO:0000313" key="2">
    <source>
        <dbReference type="EMBL" id="KAF0748057.1"/>
    </source>
</evidence>
<dbReference type="PANTHER" id="PTHR33053">
    <property type="entry name" value="PROTEIN, PUTATIVE-RELATED"/>
    <property type="match status" value="1"/>
</dbReference>
<evidence type="ECO:0000313" key="3">
    <source>
        <dbReference type="Proteomes" id="UP000478052"/>
    </source>
</evidence>